<dbReference type="Gene3D" id="1.25.40.10">
    <property type="entry name" value="Tetratricopeptide repeat domain"/>
    <property type="match status" value="1"/>
</dbReference>
<dbReference type="PROSITE" id="PS50005">
    <property type="entry name" value="TPR"/>
    <property type="match status" value="3"/>
</dbReference>
<protein>
    <submittedName>
        <fullName evidence="3">Uncharacterized protein</fullName>
    </submittedName>
</protein>
<reference evidence="3" key="1">
    <citation type="submission" date="2018-06" db="EMBL/GenBank/DDBJ databases">
        <authorList>
            <person name="Zhirakovskaya E."/>
        </authorList>
    </citation>
    <scope>NUCLEOTIDE SEQUENCE</scope>
</reference>
<dbReference type="PANTHER" id="PTHR44858:SF1">
    <property type="entry name" value="UDP-N-ACETYLGLUCOSAMINE--PEPTIDE N-ACETYLGLUCOSAMINYLTRANSFERASE SPINDLY-RELATED"/>
    <property type="match status" value="1"/>
</dbReference>
<gene>
    <name evidence="3" type="ORF">MNBD_PLANCTO02-1755</name>
</gene>
<name>A0A3B1DRM9_9ZZZZ</name>
<dbReference type="InterPro" id="IPR019734">
    <property type="entry name" value="TPR_rpt"/>
</dbReference>
<dbReference type="GO" id="GO:0009279">
    <property type="term" value="C:cell outer membrane"/>
    <property type="evidence" value="ECO:0007669"/>
    <property type="project" value="TreeGrafter"/>
</dbReference>
<evidence type="ECO:0000313" key="3">
    <source>
        <dbReference type="EMBL" id="VAX38794.1"/>
    </source>
</evidence>
<keyword evidence="2" id="KW-0802">TPR repeat</keyword>
<dbReference type="SUPFAM" id="SSF48452">
    <property type="entry name" value="TPR-like"/>
    <property type="match status" value="1"/>
</dbReference>
<evidence type="ECO:0000256" key="2">
    <source>
        <dbReference type="ARBA" id="ARBA00022803"/>
    </source>
</evidence>
<proteinExistence type="predicted"/>
<accession>A0A3B1DRM9</accession>
<sequence>MRYYFIFYLLLGFVLPVSAQKKGETIVVIAPVQAKLRMSNNPGEAVPRGNHLRVEDINGDWFWVQWNGNGKYTQGWIARSDVMPLEPFDKVIDFYTTAIQQKTNMKDYVARGLLWSSKGKYDAAITDYNKAIQIDPRQSDAWNNRGNAWRYKKEYNKAIKNYSEAIRLDPKDANVWRNRGNAWRYKKEYNKAIKNYSEAIRLDPKDASAWNSLAWLRATCPNENFRDGVQAVKEAKHACQITEWKNATYIDTYAVALAEVRQFGKAIKQIEKAMTLSARYAKEEGPKMLKLFKEKHPYRKE</sequence>
<organism evidence="3">
    <name type="scientific">hydrothermal vent metagenome</name>
    <dbReference type="NCBI Taxonomy" id="652676"/>
    <lineage>
        <taxon>unclassified sequences</taxon>
        <taxon>metagenomes</taxon>
        <taxon>ecological metagenomes</taxon>
    </lineage>
</organism>
<dbReference type="EMBL" id="UOGL01000261">
    <property type="protein sequence ID" value="VAX38794.1"/>
    <property type="molecule type" value="Genomic_DNA"/>
</dbReference>
<dbReference type="InterPro" id="IPR050498">
    <property type="entry name" value="Ycf3"/>
</dbReference>
<dbReference type="InterPro" id="IPR011990">
    <property type="entry name" value="TPR-like_helical_dom_sf"/>
</dbReference>
<dbReference type="PANTHER" id="PTHR44858">
    <property type="entry name" value="TETRATRICOPEPTIDE REPEAT PROTEIN 6"/>
    <property type="match status" value="1"/>
</dbReference>
<evidence type="ECO:0000256" key="1">
    <source>
        <dbReference type="ARBA" id="ARBA00022737"/>
    </source>
</evidence>
<dbReference type="Pfam" id="PF00515">
    <property type="entry name" value="TPR_1"/>
    <property type="match status" value="3"/>
</dbReference>
<dbReference type="SMART" id="SM00028">
    <property type="entry name" value="TPR"/>
    <property type="match status" value="3"/>
</dbReference>
<keyword evidence="1" id="KW-0677">Repeat</keyword>
<dbReference type="GO" id="GO:0046813">
    <property type="term" value="P:receptor-mediated virion attachment to host cell"/>
    <property type="evidence" value="ECO:0007669"/>
    <property type="project" value="TreeGrafter"/>
</dbReference>
<dbReference type="PROSITE" id="PS50293">
    <property type="entry name" value="TPR_REGION"/>
    <property type="match status" value="2"/>
</dbReference>
<dbReference type="AlphaFoldDB" id="A0A3B1DRM9"/>